<evidence type="ECO:0000256" key="3">
    <source>
        <dbReference type="ARBA" id="ARBA00004236"/>
    </source>
</evidence>
<organism evidence="12 13">
    <name type="scientific">Paenibacillus cremeus</name>
    <dbReference type="NCBI Taxonomy" id="2163881"/>
    <lineage>
        <taxon>Bacteria</taxon>
        <taxon>Bacillati</taxon>
        <taxon>Bacillota</taxon>
        <taxon>Bacilli</taxon>
        <taxon>Bacillales</taxon>
        <taxon>Paenibacillaceae</taxon>
        <taxon>Paenibacillus</taxon>
    </lineage>
</organism>
<dbReference type="PANTHER" id="PTHR45528">
    <property type="entry name" value="SENSOR HISTIDINE KINASE CPXA"/>
    <property type="match status" value="1"/>
</dbReference>
<proteinExistence type="predicted"/>
<keyword evidence="13" id="KW-1185">Reference proteome</keyword>
<protein>
    <recommendedName>
        <fullName evidence="4">histidine kinase</fullName>
        <ecNumber evidence="4">2.7.13.3</ecNumber>
    </recommendedName>
</protein>
<evidence type="ECO:0000256" key="5">
    <source>
        <dbReference type="ARBA" id="ARBA00022475"/>
    </source>
</evidence>
<feature type="transmembrane region" description="Helical" evidence="10">
    <location>
        <begin position="12"/>
        <end position="34"/>
    </location>
</feature>
<keyword evidence="6" id="KW-0597">Phosphoprotein</keyword>
<dbReference type="SMART" id="SM00304">
    <property type="entry name" value="HAMP"/>
    <property type="match status" value="1"/>
</dbReference>
<keyword evidence="5" id="KW-1003">Cell membrane</keyword>
<dbReference type="GO" id="GO:0005886">
    <property type="term" value="C:plasma membrane"/>
    <property type="evidence" value="ECO:0007669"/>
    <property type="project" value="UniProtKB-SubCell"/>
</dbReference>
<keyword evidence="7" id="KW-0808">Transferase</keyword>
<dbReference type="CDD" id="cd06225">
    <property type="entry name" value="HAMP"/>
    <property type="match status" value="1"/>
</dbReference>
<gene>
    <name evidence="12" type="ORF">FPZ49_21005</name>
</gene>
<dbReference type="PANTHER" id="PTHR45528:SF10">
    <property type="entry name" value="METHYL-ACCEPTING CHEMOTAXIS PROTEIN"/>
    <property type="match status" value="1"/>
</dbReference>
<keyword evidence="10" id="KW-1133">Transmembrane helix</keyword>
<evidence type="ECO:0000313" key="13">
    <source>
        <dbReference type="Proteomes" id="UP000317036"/>
    </source>
</evidence>
<name>A0A559K7H2_9BACL</name>
<comment type="caution">
    <text evidence="12">The sequence shown here is derived from an EMBL/GenBank/DDBJ whole genome shotgun (WGS) entry which is preliminary data.</text>
</comment>
<keyword evidence="8" id="KW-0418">Kinase</keyword>
<dbReference type="EC" id="2.7.13.3" evidence="4"/>
<dbReference type="OrthoDB" id="2801182at2"/>
<dbReference type="Gene3D" id="6.10.340.10">
    <property type="match status" value="1"/>
</dbReference>
<dbReference type="AlphaFoldDB" id="A0A559K7H2"/>
<keyword evidence="9 10" id="KW-0472">Membrane</keyword>
<dbReference type="EMBL" id="VNJI01000028">
    <property type="protein sequence ID" value="TVY08078.1"/>
    <property type="molecule type" value="Genomic_DNA"/>
</dbReference>
<dbReference type="Pfam" id="PF00672">
    <property type="entry name" value="HAMP"/>
    <property type="match status" value="1"/>
</dbReference>
<evidence type="ECO:0000256" key="6">
    <source>
        <dbReference type="ARBA" id="ARBA00022553"/>
    </source>
</evidence>
<evidence type="ECO:0000256" key="2">
    <source>
        <dbReference type="ARBA" id="ARBA00004141"/>
    </source>
</evidence>
<evidence type="ECO:0000259" key="11">
    <source>
        <dbReference type="PROSITE" id="PS50885"/>
    </source>
</evidence>
<feature type="domain" description="HAMP" evidence="11">
    <location>
        <begin position="348"/>
        <end position="400"/>
    </location>
</feature>
<dbReference type="RefSeq" id="WP_144850566.1">
    <property type="nucleotide sequence ID" value="NZ_VNJI01000028.1"/>
</dbReference>
<dbReference type="InterPro" id="IPR050398">
    <property type="entry name" value="HssS/ArlS-like"/>
</dbReference>
<feature type="transmembrane region" description="Helical" evidence="10">
    <location>
        <begin position="326"/>
        <end position="347"/>
    </location>
</feature>
<accession>A0A559K7H2</accession>
<evidence type="ECO:0000256" key="10">
    <source>
        <dbReference type="SAM" id="Phobius"/>
    </source>
</evidence>
<comment type="subcellular location">
    <subcellularLocation>
        <location evidence="3">Cell membrane</location>
    </subcellularLocation>
    <subcellularLocation>
        <location evidence="2">Membrane</location>
        <topology evidence="2">Multi-pass membrane protein</topology>
    </subcellularLocation>
</comment>
<evidence type="ECO:0000256" key="9">
    <source>
        <dbReference type="ARBA" id="ARBA00023136"/>
    </source>
</evidence>
<dbReference type="Proteomes" id="UP000317036">
    <property type="component" value="Unassembled WGS sequence"/>
</dbReference>
<dbReference type="PROSITE" id="PS50885">
    <property type="entry name" value="HAMP"/>
    <property type="match status" value="1"/>
</dbReference>
<dbReference type="InterPro" id="IPR003660">
    <property type="entry name" value="HAMP_dom"/>
</dbReference>
<evidence type="ECO:0000256" key="7">
    <source>
        <dbReference type="ARBA" id="ARBA00022679"/>
    </source>
</evidence>
<keyword evidence="10" id="KW-0812">Transmembrane</keyword>
<dbReference type="SUPFAM" id="SSF158472">
    <property type="entry name" value="HAMP domain-like"/>
    <property type="match status" value="1"/>
</dbReference>
<evidence type="ECO:0000256" key="1">
    <source>
        <dbReference type="ARBA" id="ARBA00000085"/>
    </source>
</evidence>
<reference evidence="12 13" key="1">
    <citation type="submission" date="2019-07" db="EMBL/GenBank/DDBJ databases">
        <authorList>
            <person name="Kim J."/>
        </authorList>
    </citation>
    <scope>NUCLEOTIDE SEQUENCE [LARGE SCALE GENOMIC DNA]</scope>
    <source>
        <strain evidence="12 13">JC52</strain>
    </source>
</reference>
<evidence type="ECO:0000313" key="12">
    <source>
        <dbReference type="EMBL" id="TVY08078.1"/>
    </source>
</evidence>
<comment type="catalytic activity">
    <reaction evidence="1">
        <text>ATP + protein L-histidine = ADP + protein N-phospho-L-histidine.</text>
        <dbReference type="EC" id="2.7.13.3"/>
    </reaction>
</comment>
<evidence type="ECO:0000256" key="8">
    <source>
        <dbReference type="ARBA" id="ARBA00022777"/>
    </source>
</evidence>
<evidence type="ECO:0000256" key="4">
    <source>
        <dbReference type="ARBA" id="ARBA00012438"/>
    </source>
</evidence>
<sequence>MIQRKSSLQRQFLIRMLLVLIVTAVVSGGIQLYLINTQISQETESQAILAAQSVNNGMGETIAASAAIEHQIDLKLISYSKHIADLLKGKEPDTIRNDDLKTIRDQLGIAGITLLTRKGDDIVGVASTDPTEIGFSMKKVGFYEAGTMLLAGGKPPIPGATYLENNMVVLPIAQSGSHEEQAAFYKYAYYHPPGTSYVINPYIEAGEVNQFIRQVGPDAWIPKLKQENPYVVEAAVLTPKVFADPALEQKLYPPLKRVVNGEHEYQTDRDINLLKKMADQPVKDTSIQLVNGKKLYKMFMPVQKDQVVYIALDYGKISAPLYRHSILLIIFGLLSLVALFMLTASFFTRIYRNIQKIIQQINHLEKGNLTVKSDVSDKGELEALSHSVNTMTDALHQLLTATYEKATKAQIVSAVLEVEANQSVEKVYTISMETTAKSRESIEDIQYFLDQIEAHLEGQKENPNAKEILDKVDGMRNLAKDRTNNTTEITITLSDLIKSLHGQSSELSNLSNSLMQQLGKFTF</sequence>
<dbReference type="GO" id="GO:0000155">
    <property type="term" value="F:phosphorelay sensor kinase activity"/>
    <property type="evidence" value="ECO:0007669"/>
    <property type="project" value="TreeGrafter"/>
</dbReference>